<evidence type="ECO:0000256" key="1">
    <source>
        <dbReference type="SAM" id="SignalP"/>
    </source>
</evidence>
<feature type="chain" id="PRO_5046028089" evidence="1">
    <location>
        <begin position="25"/>
        <end position="248"/>
    </location>
</feature>
<dbReference type="Proteomes" id="UP000621859">
    <property type="component" value="Unassembled WGS sequence"/>
</dbReference>
<reference evidence="3" key="1">
    <citation type="journal article" date="2019" name="Int. J. Syst. Evol. Microbiol.">
        <title>The Global Catalogue of Microorganisms (GCM) 10K type strain sequencing project: providing services to taxonomists for standard genome sequencing and annotation.</title>
        <authorList>
            <consortium name="The Broad Institute Genomics Platform"/>
            <consortium name="The Broad Institute Genome Sequencing Center for Infectious Disease"/>
            <person name="Wu L."/>
            <person name="Ma J."/>
        </authorList>
    </citation>
    <scope>NUCLEOTIDE SEQUENCE [LARGE SCALE GENOMIC DNA]</scope>
    <source>
        <strain evidence="3">CGMCC 1.8860</strain>
    </source>
</reference>
<dbReference type="EMBL" id="BMLY01000003">
    <property type="protein sequence ID" value="GGP26360.1"/>
    <property type="molecule type" value="Genomic_DNA"/>
</dbReference>
<proteinExistence type="predicted"/>
<gene>
    <name evidence="2" type="ORF">GCM10010971_21790</name>
</gene>
<organism evidence="2 3">
    <name type="scientific">Silvimonas amylolytica</name>
    <dbReference type="NCBI Taxonomy" id="449663"/>
    <lineage>
        <taxon>Bacteria</taxon>
        <taxon>Pseudomonadati</taxon>
        <taxon>Pseudomonadota</taxon>
        <taxon>Betaproteobacteria</taxon>
        <taxon>Neisseriales</taxon>
        <taxon>Chitinibacteraceae</taxon>
        <taxon>Silvimonas</taxon>
    </lineage>
</organism>
<accession>A0ABQ2PL64</accession>
<dbReference type="RefSeq" id="WP_188693161.1">
    <property type="nucleotide sequence ID" value="NZ_BMLY01000003.1"/>
</dbReference>
<sequence>MNIKYLAIFVVIIFFPTFSLNAFAGNPQYVPFGRYQIDGPAAIKMEDTGVLYYISENGKVHVMDVVAGKDEERCILPTISEYFSGFSFSSDSEFVFHANRYWLYADIKKCNSGKELKWHEIGAGKVDARETNILDTNKKMSRFVMEALTIKKPGERPVYKLIHGDFSSSKLSIYKPVGGVSDSEGRLSSDAKTATVCAIDSPTFCFEFNLSTNKAYSSNKQMPQLIHQEGAAQTNASDKGGGLVLYFF</sequence>
<evidence type="ECO:0000313" key="3">
    <source>
        <dbReference type="Proteomes" id="UP000621859"/>
    </source>
</evidence>
<keyword evidence="3" id="KW-1185">Reference proteome</keyword>
<comment type="caution">
    <text evidence="2">The sequence shown here is derived from an EMBL/GenBank/DDBJ whole genome shotgun (WGS) entry which is preliminary data.</text>
</comment>
<evidence type="ECO:0000313" key="2">
    <source>
        <dbReference type="EMBL" id="GGP26360.1"/>
    </source>
</evidence>
<protein>
    <submittedName>
        <fullName evidence="2">Uncharacterized protein</fullName>
    </submittedName>
</protein>
<name>A0ABQ2PL64_9NEIS</name>
<feature type="signal peptide" evidence="1">
    <location>
        <begin position="1"/>
        <end position="24"/>
    </location>
</feature>
<keyword evidence="1" id="KW-0732">Signal</keyword>